<proteinExistence type="predicted"/>
<reference evidence="1 2" key="1">
    <citation type="journal article" date="2014" name="Int. J. Syst. Evol. Microbiol.">
        <title>Complete genome sequence of Corynebacterium casei LMG S-19264T (=DSM 44701T), isolated from a smear-ripened cheese.</title>
        <authorList>
            <consortium name="US DOE Joint Genome Institute (JGI-PGF)"/>
            <person name="Walter F."/>
            <person name="Albersmeier A."/>
            <person name="Kalinowski J."/>
            <person name="Ruckert C."/>
        </authorList>
    </citation>
    <scope>NUCLEOTIDE SEQUENCE [LARGE SCALE GENOMIC DNA]</scope>
    <source>
        <strain evidence="1 2">NBRC 110095</strain>
    </source>
</reference>
<organism evidence="1 2">
    <name type="scientific">Marinibactrum halimedae</name>
    <dbReference type="NCBI Taxonomy" id="1444977"/>
    <lineage>
        <taxon>Bacteria</taxon>
        <taxon>Pseudomonadati</taxon>
        <taxon>Pseudomonadota</taxon>
        <taxon>Gammaproteobacteria</taxon>
        <taxon>Cellvibrionales</taxon>
        <taxon>Cellvibrionaceae</taxon>
        <taxon>Marinibactrum</taxon>
    </lineage>
</organism>
<accession>A0AA37T5E8</accession>
<evidence type="ECO:0000313" key="2">
    <source>
        <dbReference type="Proteomes" id="UP001156870"/>
    </source>
</evidence>
<comment type="caution">
    <text evidence="1">The sequence shown here is derived from an EMBL/GenBank/DDBJ whole genome shotgun (WGS) entry which is preliminary data.</text>
</comment>
<name>A0AA37T5E8_9GAMM</name>
<dbReference type="Proteomes" id="UP001156870">
    <property type="component" value="Unassembled WGS sequence"/>
</dbReference>
<keyword evidence="2" id="KW-1185">Reference proteome</keyword>
<evidence type="ECO:0000313" key="1">
    <source>
        <dbReference type="EMBL" id="GLS25906.1"/>
    </source>
</evidence>
<protein>
    <submittedName>
        <fullName evidence="1">Uncharacterized protein</fullName>
    </submittedName>
</protein>
<gene>
    <name evidence="1" type="ORF">GCM10007877_16200</name>
</gene>
<dbReference type="EMBL" id="BSPD01000036">
    <property type="protein sequence ID" value="GLS25906.1"/>
    <property type="molecule type" value="Genomic_DNA"/>
</dbReference>
<dbReference type="AlphaFoldDB" id="A0AA37T5E8"/>
<sequence length="48" mass="5436">MTLLRLKKLSLDEFLTRANEAVDYYVGNTGALNGNINYIHQQAILLNL</sequence>